<evidence type="ECO:0000256" key="2">
    <source>
        <dbReference type="SAM" id="Phobius"/>
    </source>
</evidence>
<feature type="non-terminal residue" evidence="3">
    <location>
        <position position="1"/>
    </location>
</feature>
<dbReference type="KEGG" id="csl:COCSUDRAFT_33128"/>
<dbReference type="OrthoDB" id="2016221at2759"/>
<evidence type="ECO:0000256" key="1">
    <source>
        <dbReference type="SAM" id="MobiDB-lite"/>
    </source>
</evidence>
<feature type="compositionally biased region" description="Basic and acidic residues" evidence="1">
    <location>
        <begin position="1"/>
        <end position="11"/>
    </location>
</feature>
<accession>I0YYW4</accession>
<evidence type="ECO:0000313" key="3">
    <source>
        <dbReference type="EMBL" id="EIE23583.1"/>
    </source>
</evidence>
<dbReference type="GeneID" id="17041575"/>
<protein>
    <submittedName>
        <fullName evidence="3">Uncharacterized protein</fullName>
    </submittedName>
</protein>
<comment type="caution">
    <text evidence="3">The sequence shown here is derived from an EMBL/GenBank/DDBJ whole genome shotgun (WGS) entry which is preliminary data.</text>
</comment>
<evidence type="ECO:0000313" key="4">
    <source>
        <dbReference type="Proteomes" id="UP000007264"/>
    </source>
</evidence>
<name>I0YYW4_COCSC</name>
<keyword evidence="4" id="KW-1185">Reference proteome</keyword>
<sequence length="75" mass="8443">QQAARDARDDGGEALNKLTASTDEDDQKNIYVDPTDPTKFFQQEDTGMKDFFSLATIAALLWLVFSAYSELEKIH</sequence>
<dbReference type="EMBL" id="AGSI01000007">
    <property type="protein sequence ID" value="EIE23583.1"/>
    <property type="molecule type" value="Genomic_DNA"/>
</dbReference>
<dbReference type="RefSeq" id="XP_005648127.1">
    <property type="nucleotide sequence ID" value="XM_005648070.1"/>
</dbReference>
<feature type="region of interest" description="Disordered" evidence="1">
    <location>
        <begin position="1"/>
        <end position="35"/>
    </location>
</feature>
<proteinExistence type="predicted"/>
<keyword evidence="2" id="KW-0472">Membrane</keyword>
<dbReference type="AlphaFoldDB" id="I0YYW4"/>
<feature type="transmembrane region" description="Helical" evidence="2">
    <location>
        <begin position="51"/>
        <end position="71"/>
    </location>
</feature>
<keyword evidence="2" id="KW-0812">Transmembrane</keyword>
<dbReference type="Proteomes" id="UP000007264">
    <property type="component" value="Unassembled WGS sequence"/>
</dbReference>
<reference evidence="3 4" key="1">
    <citation type="journal article" date="2012" name="Genome Biol.">
        <title>The genome of the polar eukaryotic microalga coccomyxa subellipsoidea reveals traits of cold adaptation.</title>
        <authorList>
            <person name="Blanc G."/>
            <person name="Agarkova I."/>
            <person name="Grimwood J."/>
            <person name="Kuo A."/>
            <person name="Brueggeman A."/>
            <person name="Dunigan D."/>
            <person name="Gurnon J."/>
            <person name="Ladunga I."/>
            <person name="Lindquist E."/>
            <person name="Lucas S."/>
            <person name="Pangilinan J."/>
            <person name="Proschold T."/>
            <person name="Salamov A."/>
            <person name="Schmutz J."/>
            <person name="Weeks D."/>
            <person name="Yamada T."/>
            <person name="Claverie J.M."/>
            <person name="Grigoriev I."/>
            <person name="Van Etten J."/>
            <person name="Lomsadze A."/>
            <person name="Borodovsky M."/>
        </authorList>
    </citation>
    <scope>NUCLEOTIDE SEQUENCE [LARGE SCALE GENOMIC DNA]</scope>
    <source>
        <strain evidence="3 4">C-169</strain>
    </source>
</reference>
<gene>
    <name evidence="3" type="ORF">COCSUDRAFT_33128</name>
</gene>
<keyword evidence="2" id="KW-1133">Transmembrane helix</keyword>
<organism evidence="3 4">
    <name type="scientific">Coccomyxa subellipsoidea (strain C-169)</name>
    <name type="common">Green microalga</name>
    <dbReference type="NCBI Taxonomy" id="574566"/>
    <lineage>
        <taxon>Eukaryota</taxon>
        <taxon>Viridiplantae</taxon>
        <taxon>Chlorophyta</taxon>
        <taxon>core chlorophytes</taxon>
        <taxon>Trebouxiophyceae</taxon>
        <taxon>Trebouxiophyceae incertae sedis</taxon>
        <taxon>Coccomyxaceae</taxon>
        <taxon>Coccomyxa</taxon>
        <taxon>Coccomyxa subellipsoidea</taxon>
    </lineage>
</organism>